<feature type="domain" description="SAF" evidence="2">
    <location>
        <begin position="39"/>
        <end position="101"/>
    </location>
</feature>
<name>A0A1T5B0W4_9FIRM</name>
<evidence type="ECO:0000259" key="2">
    <source>
        <dbReference type="SMART" id="SM00858"/>
    </source>
</evidence>
<keyword evidence="1" id="KW-0812">Transmembrane</keyword>
<dbReference type="Pfam" id="PF16976">
    <property type="entry name" value="RcpC"/>
    <property type="match status" value="1"/>
</dbReference>
<organism evidence="3 4">
    <name type="scientific">Acetoanaerobium noterae</name>
    <dbReference type="NCBI Taxonomy" id="745369"/>
    <lineage>
        <taxon>Bacteria</taxon>
        <taxon>Bacillati</taxon>
        <taxon>Bacillota</taxon>
        <taxon>Clostridia</taxon>
        <taxon>Peptostreptococcales</taxon>
        <taxon>Filifactoraceae</taxon>
        <taxon>Acetoanaerobium</taxon>
    </lineage>
</organism>
<dbReference type="RefSeq" id="WP_079589234.1">
    <property type="nucleotide sequence ID" value="NZ_FUYN01000002.1"/>
</dbReference>
<evidence type="ECO:0000256" key="1">
    <source>
        <dbReference type="SAM" id="Phobius"/>
    </source>
</evidence>
<dbReference type="Pfam" id="PF08666">
    <property type="entry name" value="SAF"/>
    <property type="match status" value="1"/>
</dbReference>
<proteinExistence type="predicted"/>
<dbReference type="InterPro" id="IPR017592">
    <property type="entry name" value="Pilus_assmbl_Flp-typ_CpaB"/>
</dbReference>
<dbReference type="NCBIfam" id="TIGR03177">
    <property type="entry name" value="pilus_cpaB"/>
    <property type="match status" value="1"/>
</dbReference>
<keyword evidence="1" id="KW-0472">Membrane</keyword>
<feature type="transmembrane region" description="Helical" evidence="1">
    <location>
        <begin position="7"/>
        <end position="26"/>
    </location>
</feature>
<dbReference type="SMART" id="SM00858">
    <property type="entry name" value="SAF"/>
    <property type="match status" value="1"/>
</dbReference>
<dbReference type="OrthoDB" id="1757906at2"/>
<dbReference type="InterPro" id="IPR013974">
    <property type="entry name" value="SAF"/>
</dbReference>
<keyword evidence="4" id="KW-1185">Reference proteome</keyword>
<dbReference type="InterPro" id="IPR031571">
    <property type="entry name" value="RcpC_dom"/>
</dbReference>
<evidence type="ECO:0000313" key="4">
    <source>
        <dbReference type="Proteomes" id="UP000243406"/>
    </source>
</evidence>
<gene>
    <name evidence="3" type="ORF">SAMN02745120_1346</name>
</gene>
<dbReference type="CDD" id="cd11614">
    <property type="entry name" value="SAF_CpaB_FlgA_like"/>
    <property type="match status" value="1"/>
</dbReference>
<sequence>MKTSKKLVILSVLIGIATVLAFYSYIQREIAKMDPATYSEIIVATEDIPARTKITADMLEPQKIQDSYILPNSIRDKAKIVGKYAAVKIVANEQIISDRLADLDKTYFSYKVPTGYVAITIPVDSVSGVSDFIKPGDFVDVFVYLEEKEVKSETTYIFNLESSSDMLQKVLVLSVDKANDISESDNDEKNESLDTRKITLALEAKNAEKLVLGYKTGYLHLALRNPEDNTAIDTNGTVRQDIINR</sequence>
<protein>
    <submittedName>
        <fullName evidence="3">Pilus assembly protein CpaB</fullName>
    </submittedName>
</protein>
<accession>A0A1T5B0W4</accession>
<dbReference type="Proteomes" id="UP000243406">
    <property type="component" value="Unassembled WGS sequence"/>
</dbReference>
<evidence type="ECO:0000313" key="3">
    <source>
        <dbReference type="EMBL" id="SKB40872.1"/>
    </source>
</evidence>
<dbReference type="AlphaFoldDB" id="A0A1T5B0W4"/>
<dbReference type="Gene3D" id="3.90.1210.10">
    <property type="entry name" value="Antifreeze-like/N-acetylneuraminic acid synthase C-terminal domain"/>
    <property type="match status" value="1"/>
</dbReference>
<reference evidence="4" key="1">
    <citation type="submission" date="2017-02" db="EMBL/GenBank/DDBJ databases">
        <authorList>
            <person name="Varghese N."/>
            <person name="Submissions S."/>
        </authorList>
    </citation>
    <scope>NUCLEOTIDE SEQUENCE [LARGE SCALE GENOMIC DNA]</scope>
    <source>
        <strain evidence="4">ATCC 35199</strain>
    </source>
</reference>
<keyword evidence="1" id="KW-1133">Transmembrane helix</keyword>
<dbReference type="EMBL" id="FUYN01000002">
    <property type="protein sequence ID" value="SKB40872.1"/>
    <property type="molecule type" value="Genomic_DNA"/>
</dbReference>